<dbReference type="Gene3D" id="3.40.50.10330">
    <property type="entry name" value="Probable inorganic polyphosphate/atp-NAD kinase, domain 1"/>
    <property type="match status" value="1"/>
</dbReference>
<proteinExistence type="predicted"/>
<dbReference type="AlphaFoldDB" id="A0A196SBG4"/>
<keyword evidence="4" id="KW-1185">Reference proteome</keyword>
<feature type="region of interest" description="Disordered" evidence="1">
    <location>
        <begin position="375"/>
        <end position="394"/>
    </location>
</feature>
<dbReference type="PROSITE" id="PS50146">
    <property type="entry name" value="DAGK"/>
    <property type="match status" value="1"/>
</dbReference>
<evidence type="ECO:0000256" key="1">
    <source>
        <dbReference type="SAM" id="MobiDB-lite"/>
    </source>
</evidence>
<dbReference type="PANTHER" id="PTHR12358">
    <property type="entry name" value="SPHINGOSINE KINASE"/>
    <property type="match status" value="1"/>
</dbReference>
<dbReference type="GO" id="GO:0016020">
    <property type="term" value="C:membrane"/>
    <property type="evidence" value="ECO:0007669"/>
    <property type="project" value="GOC"/>
</dbReference>
<dbReference type="InterPro" id="IPR000836">
    <property type="entry name" value="PRTase_dom"/>
</dbReference>
<evidence type="ECO:0000259" key="2">
    <source>
        <dbReference type="PROSITE" id="PS50146"/>
    </source>
</evidence>
<organism evidence="3 4">
    <name type="scientific">Blastocystis sp. subtype 1 (strain ATCC 50177 / NandII)</name>
    <dbReference type="NCBI Taxonomy" id="478820"/>
    <lineage>
        <taxon>Eukaryota</taxon>
        <taxon>Sar</taxon>
        <taxon>Stramenopiles</taxon>
        <taxon>Bigyra</taxon>
        <taxon>Opalozoa</taxon>
        <taxon>Opalinata</taxon>
        <taxon>Blastocystidae</taxon>
        <taxon>Blastocystis</taxon>
    </lineage>
</organism>
<evidence type="ECO:0000313" key="4">
    <source>
        <dbReference type="Proteomes" id="UP000078348"/>
    </source>
</evidence>
<feature type="compositionally biased region" description="Basic and acidic residues" evidence="1">
    <location>
        <begin position="377"/>
        <end position="386"/>
    </location>
</feature>
<dbReference type="InterPro" id="IPR017438">
    <property type="entry name" value="ATP-NAD_kinase_N"/>
</dbReference>
<protein>
    <submittedName>
        <fullName evidence="3">Sphingosine kinase 1</fullName>
    </submittedName>
</protein>
<feature type="domain" description="DAGKc" evidence="2">
    <location>
        <begin position="138"/>
        <end position="276"/>
    </location>
</feature>
<dbReference type="SUPFAM" id="SSF111331">
    <property type="entry name" value="NAD kinase/diacylglycerol kinase-like"/>
    <property type="match status" value="1"/>
</dbReference>
<keyword evidence="3" id="KW-0418">Kinase</keyword>
<dbReference type="OrthoDB" id="3853857at2759"/>
<dbReference type="InterPro" id="IPR050187">
    <property type="entry name" value="Lipid_Phosphate_FormReg"/>
</dbReference>
<reference evidence="3 4" key="1">
    <citation type="submission" date="2016-05" db="EMBL/GenBank/DDBJ databases">
        <title>Nuclear genome of Blastocystis sp. subtype 1 NandII.</title>
        <authorList>
            <person name="Gentekaki E."/>
            <person name="Curtis B."/>
            <person name="Stairs C."/>
            <person name="Eme L."/>
            <person name="Herman E."/>
            <person name="Klimes V."/>
            <person name="Arias M.C."/>
            <person name="Elias M."/>
            <person name="Hilliou F."/>
            <person name="Klute M."/>
            <person name="Malik S.-B."/>
            <person name="Pightling A."/>
            <person name="Rachubinski R."/>
            <person name="Salas D."/>
            <person name="Schlacht A."/>
            <person name="Suga H."/>
            <person name="Archibald J."/>
            <person name="Ball S.G."/>
            <person name="Clark G."/>
            <person name="Dacks J."/>
            <person name="Van Der Giezen M."/>
            <person name="Tsaousis A."/>
            <person name="Roger A."/>
        </authorList>
    </citation>
    <scope>NUCLEOTIDE SEQUENCE [LARGE SCALE GENOMIC DNA]</scope>
    <source>
        <strain evidence="4">ATCC 50177 / NandII</strain>
    </source>
</reference>
<name>A0A196SBG4_BLAHN</name>
<dbReference type="CDD" id="cd06223">
    <property type="entry name" value="PRTases_typeI"/>
    <property type="match status" value="1"/>
</dbReference>
<dbReference type="GO" id="GO:0001727">
    <property type="term" value="F:lipid kinase activity"/>
    <property type="evidence" value="ECO:0007669"/>
    <property type="project" value="TreeGrafter"/>
</dbReference>
<dbReference type="Gene3D" id="2.60.200.40">
    <property type="match status" value="1"/>
</dbReference>
<dbReference type="PANTHER" id="PTHR12358:SF54">
    <property type="entry name" value="SPHINGOSINE KINASE RELATED PROTEIN"/>
    <property type="match status" value="1"/>
</dbReference>
<dbReference type="InterPro" id="IPR016064">
    <property type="entry name" value="NAD/diacylglycerol_kinase_sf"/>
</dbReference>
<gene>
    <name evidence="3" type="ORF">AV274_5024</name>
</gene>
<dbReference type="GO" id="GO:0006665">
    <property type="term" value="P:sphingolipid metabolic process"/>
    <property type="evidence" value="ECO:0007669"/>
    <property type="project" value="TreeGrafter"/>
</dbReference>
<accession>A0A196SBG4</accession>
<dbReference type="InterPro" id="IPR001206">
    <property type="entry name" value="Diacylglycerol_kinase_cat_dom"/>
</dbReference>
<sequence length="569" mass="64313">MSENLVEDPFYSIDAVMYESKKKKNPNIPVDPKDLEEDVKGKKMKITFDGVKLVYNKHVLLVDDMIAVASAKPKEIIIHSLPRIGKGYRERYWKKSKIVFATREQASEWFNIVNTAIENGRYTERSERGPIVEFKDDTRVKRVRVIVNPHGGKGDAQQVFNTRILPLLQLAGIQCDLEITKYYANAKDMAITHEPDKYEGVLLVSGDGLVNEFVNGLMQRVDSCYAIYNTPICHVSAGTQNQISGGIGTTCYETAAYCIIKHKVKALDVLRVSPKNMPIQYSLCGVVAGIGGDMVKDYESYRVYGCMRYPLLKLKWGVFKRQKHVTDLEYTPVSDRIQHYQMHKCSRTKANCPVCIDGHHNYFYKPLKCPHAPNNQDEDKMIHPEDSSDSDSDSLDSLVLPAGFSAACSCEYPRWCQLVSNREWISDDLFEITQEEEGCCGRRKRVVEENHTERVVTVQKPVEETDLQYLTIGIVVNAPYDGEYCHCCDGSLDLIVARSGTCCQTVGLLGRYVTRTHLKSPLMDYIKAKSVVLRNPGENTVNVDGEELTYEDELKVEVCEAGVTCYGEL</sequence>
<evidence type="ECO:0000313" key="3">
    <source>
        <dbReference type="EMBL" id="OAO13349.1"/>
    </source>
</evidence>
<dbReference type="SMART" id="SM00046">
    <property type="entry name" value="DAGKc"/>
    <property type="match status" value="1"/>
</dbReference>
<comment type="caution">
    <text evidence="3">The sequence shown here is derived from an EMBL/GenBank/DDBJ whole genome shotgun (WGS) entry which is preliminary data.</text>
</comment>
<keyword evidence="3" id="KW-0808">Transferase</keyword>
<dbReference type="EMBL" id="LXWW01000421">
    <property type="protein sequence ID" value="OAO13349.1"/>
    <property type="molecule type" value="Genomic_DNA"/>
</dbReference>
<dbReference type="Pfam" id="PF00781">
    <property type="entry name" value="DAGK_cat"/>
    <property type="match status" value="1"/>
</dbReference>
<dbReference type="Proteomes" id="UP000078348">
    <property type="component" value="Unassembled WGS sequence"/>
</dbReference>